<sequence>AGVSSERQERNKHRRRGYYHQFAGGSQGIDTAKVEKVQKMTKAMSRDFDMTESQAVRRMKSSQSDPELEKKLKYRMHSMRSAVAHNTSMLASLIKHHHFDTAITIIVLLNALLIG</sequence>
<feature type="region of interest" description="Disordered" evidence="1">
    <location>
        <begin position="48"/>
        <end position="68"/>
    </location>
</feature>
<protein>
    <submittedName>
        <fullName evidence="2">Uncharacterized protein</fullName>
    </submittedName>
</protein>
<evidence type="ECO:0000256" key="1">
    <source>
        <dbReference type="SAM" id="MobiDB-lite"/>
    </source>
</evidence>
<dbReference type="Proteomes" id="UP001189429">
    <property type="component" value="Unassembled WGS sequence"/>
</dbReference>
<keyword evidence="3" id="KW-1185">Reference proteome</keyword>
<evidence type="ECO:0000313" key="3">
    <source>
        <dbReference type="Proteomes" id="UP001189429"/>
    </source>
</evidence>
<feature type="non-terminal residue" evidence="2">
    <location>
        <position position="115"/>
    </location>
</feature>
<dbReference type="EMBL" id="CAUYUJ010010970">
    <property type="protein sequence ID" value="CAK0830642.1"/>
    <property type="molecule type" value="Genomic_DNA"/>
</dbReference>
<reference evidence="2" key="1">
    <citation type="submission" date="2023-10" db="EMBL/GenBank/DDBJ databases">
        <authorList>
            <person name="Chen Y."/>
            <person name="Shah S."/>
            <person name="Dougan E. K."/>
            <person name="Thang M."/>
            <person name="Chan C."/>
        </authorList>
    </citation>
    <scope>NUCLEOTIDE SEQUENCE [LARGE SCALE GENOMIC DNA]</scope>
</reference>
<accession>A0ABN9SFD7</accession>
<gene>
    <name evidence="2" type="ORF">PCOR1329_LOCUS29225</name>
</gene>
<feature type="non-terminal residue" evidence="2">
    <location>
        <position position="1"/>
    </location>
</feature>
<name>A0ABN9SFD7_9DINO</name>
<comment type="caution">
    <text evidence="2">The sequence shown here is derived from an EMBL/GenBank/DDBJ whole genome shotgun (WGS) entry which is preliminary data.</text>
</comment>
<proteinExistence type="predicted"/>
<organism evidence="2 3">
    <name type="scientific">Prorocentrum cordatum</name>
    <dbReference type="NCBI Taxonomy" id="2364126"/>
    <lineage>
        <taxon>Eukaryota</taxon>
        <taxon>Sar</taxon>
        <taxon>Alveolata</taxon>
        <taxon>Dinophyceae</taxon>
        <taxon>Prorocentrales</taxon>
        <taxon>Prorocentraceae</taxon>
        <taxon>Prorocentrum</taxon>
    </lineage>
</organism>
<evidence type="ECO:0000313" key="2">
    <source>
        <dbReference type="EMBL" id="CAK0830642.1"/>
    </source>
</evidence>